<dbReference type="Proteomes" id="UP000829398">
    <property type="component" value="Chromosome 2"/>
</dbReference>
<name>A0ACB8MV60_CITSI</name>
<dbReference type="EMBL" id="CM039171">
    <property type="protein sequence ID" value="KAH9789555.1"/>
    <property type="molecule type" value="Genomic_DNA"/>
</dbReference>
<evidence type="ECO:0000313" key="2">
    <source>
        <dbReference type="Proteomes" id="UP000829398"/>
    </source>
</evidence>
<organism evidence="1 2">
    <name type="scientific">Citrus sinensis</name>
    <name type="common">Sweet orange</name>
    <name type="synonym">Citrus aurantium var. sinensis</name>
    <dbReference type="NCBI Taxonomy" id="2711"/>
    <lineage>
        <taxon>Eukaryota</taxon>
        <taxon>Viridiplantae</taxon>
        <taxon>Streptophyta</taxon>
        <taxon>Embryophyta</taxon>
        <taxon>Tracheophyta</taxon>
        <taxon>Spermatophyta</taxon>
        <taxon>Magnoliopsida</taxon>
        <taxon>eudicotyledons</taxon>
        <taxon>Gunneridae</taxon>
        <taxon>Pentapetalae</taxon>
        <taxon>rosids</taxon>
        <taxon>malvids</taxon>
        <taxon>Sapindales</taxon>
        <taxon>Rutaceae</taxon>
        <taxon>Aurantioideae</taxon>
        <taxon>Citrus</taxon>
    </lineage>
</organism>
<comment type="caution">
    <text evidence="1">The sequence shown here is derived from an EMBL/GenBank/DDBJ whole genome shotgun (WGS) entry which is preliminary data.</text>
</comment>
<keyword evidence="2" id="KW-1185">Reference proteome</keyword>
<protein>
    <submittedName>
        <fullName evidence="1">UDP-glycosyltransferase 92A1</fullName>
    </submittedName>
</protein>
<sequence>MAQRKETIVLFPFMAQGHIIPFLALALHLEKTNKYTITFVNTPLNLRKLKSSVPQNSSINLLEIPFDSIDHNLPPCTENTDSVPYHLVSKLIEATLSFKPHFKKLVNDLIDEQNGYKPLCIITDMFFGWCKEIAQEYGIFHAIFIGGGGFGFACYYSLWVNLPHRNMDSDECVLPDFPEASTIHATQLADYLRVADGSDSFSAILQKVLPQWMNADGILVNTVEELDKIGLMYFKRKFGRSVWPIGPVLLSTENRGGAGKEYGISTELCKKWLDTKPYTSVLYVSFGSQNTIATSQMMQLAMALEASGKNFIWVVRPPIGFDINSEFKANESVSVFLSHCGWNSVLEALSHGVPIIGWPLAAEQFYNSKLLEEEIGVCVEVARGKSSEVLKKDIAAKIELVMNETEKGIELRKNAYEVREIIKNAFKNEENFQGSSVKAMNQFLNAASMVKETIN</sequence>
<gene>
    <name evidence="1" type="ORF">KPL71_003064</name>
</gene>
<evidence type="ECO:0000313" key="1">
    <source>
        <dbReference type="EMBL" id="KAH9789555.1"/>
    </source>
</evidence>
<reference evidence="2" key="1">
    <citation type="journal article" date="2023" name="Hortic. Res.">
        <title>A chromosome-level phased genome enabling allele-level studies in sweet orange: a case study on citrus Huanglongbing tolerance.</title>
        <authorList>
            <person name="Wu B."/>
            <person name="Yu Q."/>
            <person name="Deng Z."/>
            <person name="Duan Y."/>
            <person name="Luo F."/>
            <person name="Gmitter F. Jr."/>
        </authorList>
    </citation>
    <scope>NUCLEOTIDE SEQUENCE [LARGE SCALE GENOMIC DNA]</scope>
    <source>
        <strain evidence="2">cv. Valencia</strain>
    </source>
</reference>
<proteinExistence type="predicted"/>
<accession>A0ACB8MV60</accession>